<feature type="domain" description="Peptidoglycan binding-like" evidence="2">
    <location>
        <begin position="48"/>
        <end position="106"/>
    </location>
</feature>
<organism evidence="4 5">
    <name type="scientific">Actinophytocola xinjiangensis</name>
    <dbReference type="NCBI Taxonomy" id="485602"/>
    <lineage>
        <taxon>Bacteria</taxon>
        <taxon>Bacillati</taxon>
        <taxon>Actinomycetota</taxon>
        <taxon>Actinomycetes</taxon>
        <taxon>Pseudonocardiales</taxon>
        <taxon>Pseudonocardiaceae</taxon>
    </lineage>
</organism>
<dbReference type="AlphaFoldDB" id="A0A7Z0WFT9"/>
<feature type="chain" id="PRO_5031068530" evidence="1">
    <location>
        <begin position="28"/>
        <end position="248"/>
    </location>
</feature>
<dbReference type="Gene3D" id="3.30.1380.10">
    <property type="match status" value="1"/>
</dbReference>
<proteinExistence type="predicted"/>
<feature type="domain" description="Peptidase M15A C-terminal" evidence="3">
    <location>
        <begin position="118"/>
        <end position="231"/>
    </location>
</feature>
<dbReference type="Pfam" id="PF01471">
    <property type="entry name" value="PG_binding_1"/>
    <property type="match status" value="1"/>
</dbReference>
<dbReference type="SUPFAM" id="SSF47090">
    <property type="entry name" value="PGBD-like"/>
    <property type="match status" value="1"/>
</dbReference>
<dbReference type="InterPro" id="IPR013230">
    <property type="entry name" value="Peptidase_M15A_C"/>
</dbReference>
<sequence length="248" mass="26069">MVLKRLGGLLAVAILAAAGFVGSQAVATPEANAAACDSWSRDLSEGMSGADVRELQIRLAAFDGRAGLAIDGKFGPATARAVKRFKKEYAIGTTSGTAGTRVFSKLRSLTSSDCTPIHFTYSELNRCNSTWSGGAVSAATAKSNARRLMWKLEHLRHALGNKPVRITSGFRTGGSGACSSTSYSRHRYGDAADLGNLNHSFCTIAVKAKSYGFYGILGPGVPDHNDHVHVSGINDGNATRRAPNCSGF</sequence>
<keyword evidence="1" id="KW-0732">Signal</keyword>
<evidence type="ECO:0000313" key="4">
    <source>
        <dbReference type="EMBL" id="OLF06210.1"/>
    </source>
</evidence>
<dbReference type="Proteomes" id="UP000185696">
    <property type="component" value="Unassembled WGS sequence"/>
</dbReference>
<accession>A0A7Z0WFT9</accession>
<evidence type="ECO:0000259" key="2">
    <source>
        <dbReference type="Pfam" id="PF01471"/>
    </source>
</evidence>
<evidence type="ECO:0000313" key="5">
    <source>
        <dbReference type="Proteomes" id="UP000185696"/>
    </source>
</evidence>
<evidence type="ECO:0000256" key="1">
    <source>
        <dbReference type="SAM" id="SignalP"/>
    </source>
</evidence>
<feature type="signal peptide" evidence="1">
    <location>
        <begin position="1"/>
        <end position="27"/>
    </location>
</feature>
<dbReference type="OrthoDB" id="9810670at2"/>
<reference evidence="4 5" key="1">
    <citation type="submission" date="2016-12" db="EMBL/GenBank/DDBJ databases">
        <title>The draft genome sequence of Actinophytocola xinjiangensis.</title>
        <authorList>
            <person name="Wang W."/>
            <person name="Yuan L."/>
        </authorList>
    </citation>
    <scope>NUCLEOTIDE SEQUENCE [LARGE SCALE GENOMIC DNA]</scope>
    <source>
        <strain evidence="4 5">CGMCC 4.4663</strain>
    </source>
</reference>
<dbReference type="InterPro" id="IPR036365">
    <property type="entry name" value="PGBD-like_sf"/>
</dbReference>
<comment type="caution">
    <text evidence="4">The sequence shown here is derived from an EMBL/GenBank/DDBJ whole genome shotgun (WGS) entry which is preliminary data.</text>
</comment>
<dbReference type="InterPro" id="IPR009045">
    <property type="entry name" value="Zn_M74/Hedgehog-like"/>
</dbReference>
<dbReference type="Pfam" id="PF08291">
    <property type="entry name" value="Peptidase_M15_3"/>
    <property type="match status" value="1"/>
</dbReference>
<protein>
    <submittedName>
        <fullName evidence="4">Peptidase M15</fullName>
    </submittedName>
</protein>
<dbReference type="InterPro" id="IPR036366">
    <property type="entry name" value="PGBDSf"/>
</dbReference>
<dbReference type="SUPFAM" id="SSF55166">
    <property type="entry name" value="Hedgehog/DD-peptidase"/>
    <property type="match status" value="1"/>
</dbReference>
<gene>
    <name evidence="4" type="ORF">BLA60_33315</name>
</gene>
<evidence type="ECO:0000259" key="3">
    <source>
        <dbReference type="Pfam" id="PF08291"/>
    </source>
</evidence>
<dbReference type="InterPro" id="IPR002477">
    <property type="entry name" value="Peptidoglycan-bd-like"/>
</dbReference>
<dbReference type="EMBL" id="MSIF01000023">
    <property type="protein sequence ID" value="OLF06210.1"/>
    <property type="molecule type" value="Genomic_DNA"/>
</dbReference>
<dbReference type="Gene3D" id="1.10.101.10">
    <property type="entry name" value="PGBD-like superfamily/PGBD"/>
    <property type="match status" value="1"/>
</dbReference>
<keyword evidence="5" id="KW-1185">Reference proteome</keyword>
<dbReference type="RefSeq" id="WP_075137019.1">
    <property type="nucleotide sequence ID" value="NZ_MSIF01000023.1"/>
</dbReference>
<name>A0A7Z0WFT9_9PSEU</name>